<evidence type="ECO:0000313" key="2">
    <source>
        <dbReference type="Proteomes" id="UP000218418"/>
    </source>
</evidence>
<sequence>MSKKKRGSYYLMSQISKGLTARQRLKKKINYFPLIESYCVCKGFCFKEWTTNYAGYLVLQYELTPGLEITEQLIGQAVEELEQIKIKG</sequence>
<dbReference type="Proteomes" id="UP000218418">
    <property type="component" value="Plasmid plasmid2"/>
</dbReference>
<name>A0A1Z4M341_9CYAN</name>
<reference evidence="1 2" key="1">
    <citation type="submission" date="2017-06" db="EMBL/GenBank/DDBJ databases">
        <title>Genome sequencing of cyanobaciteial culture collection at National Institute for Environmental Studies (NIES).</title>
        <authorList>
            <person name="Hirose Y."/>
            <person name="Shimura Y."/>
            <person name="Fujisawa T."/>
            <person name="Nakamura Y."/>
            <person name="Kawachi M."/>
        </authorList>
    </citation>
    <scope>NUCLEOTIDE SEQUENCE [LARGE SCALE GENOMIC DNA]</scope>
    <source>
        <strain evidence="1 2">NIES-267</strain>
        <plasmid evidence="2">Plasmid2 dna</plasmid>
    </source>
</reference>
<dbReference type="EMBL" id="AP018229">
    <property type="protein sequence ID" value="BAY87887.1"/>
    <property type="molecule type" value="Genomic_DNA"/>
</dbReference>
<dbReference type="AlphaFoldDB" id="A0A1Z4M341"/>
<geneLocation type="plasmid" evidence="2">
    <name>Plasmid2 dna</name>
</geneLocation>
<evidence type="ECO:0000313" key="1">
    <source>
        <dbReference type="EMBL" id="BAY87887.1"/>
    </source>
</evidence>
<keyword evidence="2" id="KW-1185">Reference proteome</keyword>
<gene>
    <name evidence="1" type="ORF">NIES267_74110</name>
</gene>
<accession>A0A1Z4M341</accession>
<protein>
    <submittedName>
        <fullName evidence="1">Uncharacterized protein</fullName>
    </submittedName>
</protein>
<proteinExistence type="predicted"/>
<organism evidence="1 2">
    <name type="scientific">Calothrix parasitica NIES-267</name>
    <dbReference type="NCBI Taxonomy" id="1973488"/>
    <lineage>
        <taxon>Bacteria</taxon>
        <taxon>Bacillati</taxon>
        <taxon>Cyanobacteriota</taxon>
        <taxon>Cyanophyceae</taxon>
        <taxon>Nostocales</taxon>
        <taxon>Calotrichaceae</taxon>
        <taxon>Calothrix</taxon>
    </lineage>
</organism>
<keyword evidence="1" id="KW-0614">Plasmid</keyword>